<evidence type="ECO:0000256" key="7">
    <source>
        <dbReference type="ARBA" id="ARBA00023157"/>
    </source>
</evidence>
<keyword evidence="5" id="KW-0272">Extracellular matrix</keyword>
<dbReference type="STRING" id="6210.W6ULN2"/>
<evidence type="ECO:0000256" key="1">
    <source>
        <dbReference type="ARBA" id="ARBA00004498"/>
    </source>
</evidence>
<evidence type="ECO:0000313" key="10">
    <source>
        <dbReference type="Proteomes" id="UP000019149"/>
    </source>
</evidence>
<evidence type="ECO:0000256" key="2">
    <source>
        <dbReference type="ARBA" id="ARBA00005683"/>
    </source>
</evidence>
<dbReference type="GO" id="GO:0016055">
    <property type="term" value="P:Wnt signaling pathway"/>
    <property type="evidence" value="ECO:0007669"/>
    <property type="project" value="UniProtKB-KW"/>
</dbReference>
<keyword evidence="4" id="KW-0964">Secreted</keyword>
<evidence type="ECO:0000256" key="5">
    <source>
        <dbReference type="ARBA" id="ARBA00022530"/>
    </source>
</evidence>
<dbReference type="Pfam" id="PF00110">
    <property type="entry name" value="wnt"/>
    <property type="match status" value="1"/>
</dbReference>
<comment type="caution">
    <text evidence="9">The sequence shown here is derived from an EMBL/GenBank/DDBJ whole genome shotgun (WGS) entry which is preliminary data.</text>
</comment>
<name>W6ULN2_ECHGR</name>
<evidence type="ECO:0000313" key="9">
    <source>
        <dbReference type="EMBL" id="EUB62041.1"/>
    </source>
</evidence>
<dbReference type="EMBL" id="APAU02000015">
    <property type="protein sequence ID" value="EUB62041.1"/>
    <property type="molecule type" value="Genomic_DNA"/>
</dbReference>
<proteinExistence type="inferred from homology"/>
<gene>
    <name evidence="9" type="ORF">EGR_03062</name>
</gene>
<dbReference type="RefSeq" id="XP_024353237.1">
    <property type="nucleotide sequence ID" value="XM_024492311.1"/>
</dbReference>
<reference evidence="9 10" key="1">
    <citation type="journal article" date="2013" name="Nat. Genet.">
        <title>The genome of the hydatid tapeworm Echinococcus granulosus.</title>
        <authorList>
            <person name="Zheng H."/>
            <person name="Zhang W."/>
            <person name="Zhang L."/>
            <person name="Zhang Z."/>
            <person name="Li J."/>
            <person name="Lu G."/>
            <person name="Zhu Y."/>
            <person name="Wang Y."/>
            <person name="Huang Y."/>
            <person name="Liu J."/>
            <person name="Kang H."/>
            <person name="Chen J."/>
            <person name="Wang L."/>
            <person name="Chen A."/>
            <person name="Yu S."/>
            <person name="Gao Z."/>
            <person name="Jin L."/>
            <person name="Gu W."/>
            <person name="Wang Z."/>
            <person name="Zhao L."/>
            <person name="Shi B."/>
            <person name="Wen H."/>
            <person name="Lin R."/>
            <person name="Jones M.K."/>
            <person name="Brejova B."/>
            <person name="Vinar T."/>
            <person name="Zhao G."/>
            <person name="McManus D.P."/>
            <person name="Chen Z."/>
            <person name="Zhou Y."/>
            <person name="Wang S."/>
        </authorList>
    </citation>
    <scope>NUCLEOTIDE SEQUENCE [LARGE SCALE GENOMIC DNA]</scope>
</reference>
<keyword evidence="10" id="KW-1185">Reference proteome</keyword>
<comment type="function">
    <text evidence="8">Ligand for members of the frizzled family of seven transmembrane receptors.</text>
</comment>
<dbReference type="Proteomes" id="UP000019149">
    <property type="component" value="Unassembled WGS sequence"/>
</dbReference>
<sequence length="205" mass="22649">MLVESGRDDPVLSGINHENDKVLISERISGGGGGGGGGSAYLLGNRSSLYDPMPPTISTSSGVVRMQNRKVSEHIGPDGRLKSSICDQPNGFLRKQRALCLQYIQLMESVVRGYFMGLRECEYQFAAHRWNCLGYNLTIRSSPSRRKPGKVLRSSQIEGRSKRKHVRTYMDRLLSSGSRGLDFMVLWDGQTVIAEGTASDLRTGH</sequence>
<dbReference type="InterPro" id="IPR005817">
    <property type="entry name" value="Wnt"/>
</dbReference>
<accession>W6ULN2</accession>
<evidence type="ECO:0000256" key="4">
    <source>
        <dbReference type="ARBA" id="ARBA00022525"/>
    </source>
</evidence>
<protein>
    <recommendedName>
        <fullName evidence="8">Protein Wnt</fullName>
    </recommendedName>
</protein>
<organism evidence="9 10">
    <name type="scientific">Echinococcus granulosus</name>
    <name type="common">Hydatid tapeworm</name>
    <dbReference type="NCBI Taxonomy" id="6210"/>
    <lineage>
        <taxon>Eukaryota</taxon>
        <taxon>Metazoa</taxon>
        <taxon>Spiralia</taxon>
        <taxon>Lophotrochozoa</taxon>
        <taxon>Platyhelminthes</taxon>
        <taxon>Cestoda</taxon>
        <taxon>Eucestoda</taxon>
        <taxon>Cyclophyllidea</taxon>
        <taxon>Taeniidae</taxon>
        <taxon>Echinococcus</taxon>
        <taxon>Echinococcus granulosus group</taxon>
    </lineage>
</organism>
<keyword evidence="6 8" id="KW-0879">Wnt signaling pathway</keyword>
<evidence type="ECO:0000256" key="6">
    <source>
        <dbReference type="ARBA" id="ARBA00022687"/>
    </source>
</evidence>
<keyword evidence="7" id="KW-1015">Disulfide bond</keyword>
<keyword evidence="3 8" id="KW-0217">Developmental protein</keyword>
<dbReference type="GeneID" id="36338777"/>
<dbReference type="GO" id="GO:0005576">
    <property type="term" value="C:extracellular region"/>
    <property type="evidence" value="ECO:0007669"/>
    <property type="project" value="InterPro"/>
</dbReference>
<evidence type="ECO:0000256" key="3">
    <source>
        <dbReference type="ARBA" id="ARBA00022473"/>
    </source>
</evidence>
<dbReference type="GO" id="GO:0005102">
    <property type="term" value="F:signaling receptor binding"/>
    <property type="evidence" value="ECO:0007669"/>
    <property type="project" value="InterPro"/>
</dbReference>
<dbReference type="AlphaFoldDB" id="W6ULN2"/>
<dbReference type="KEGG" id="egl:EGR_03062"/>
<comment type="subcellular location">
    <subcellularLocation>
        <location evidence="1 8">Secreted</location>
        <location evidence="1 8">Extracellular space</location>
        <location evidence="1 8">Extracellular matrix</location>
    </subcellularLocation>
</comment>
<dbReference type="CTD" id="36338777"/>
<evidence type="ECO:0000256" key="8">
    <source>
        <dbReference type="RuleBase" id="RU003500"/>
    </source>
</evidence>
<dbReference type="OrthoDB" id="5945655at2759"/>
<comment type="similarity">
    <text evidence="2 8">Belongs to the Wnt family.</text>
</comment>